<name>A0A0A9B3I3_ARUDO</name>
<protein>
    <submittedName>
        <fullName evidence="1">Uncharacterized protein</fullName>
    </submittedName>
</protein>
<reference evidence="1" key="1">
    <citation type="submission" date="2014-09" db="EMBL/GenBank/DDBJ databases">
        <authorList>
            <person name="Magalhaes I.L.F."/>
            <person name="Oliveira U."/>
            <person name="Santos F.R."/>
            <person name="Vidigal T.H.D.A."/>
            <person name="Brescovit A.D."/>
            <person name="Santos A.J."/>
        </authorList>
    </citation>
    <scope>NUCLEOTIDE SEQUENCE</scope>
    <source>
        <tissue evidence="1">Shoot tissue taken approximately 20 cm above the soil surface</tissue>
    </source>
</reference>
<accession>A0A0A9B3I3</accession>
<reference evidence="1" key="2">
    <citation type="journal article" date="2015" name="Data Brief">
        <title>Shoot transcriptome of the giant reed, Arundo donax.</title>
        <authorList>
            <person name="Barrero R.A."/>
            <person name="Guerrero F.D."/>
            <person name="Moolhuijzen P."/>
            <person name="Goolsby J.A."/>
            <person name="Tidwell J."/>
            <person name="Bellgard S.E."/>
            <person name="Bellgard M.I."/>
        </authorList>
    </citation>
    <scope>NUCLEOTIDE SEQUENCE</scope>
    <source>
        <tissue evidence="1">Shoot tissue taken approximately 20 cm above the soil surface</tissue>
    </source>
</reference>
<dbReference type="EMBL" id="GBRH01242175">
    <property type="protein sequence ID" value="JAD55720.1"/>
    <property type="molecule type" value="Transcribed_RNA"/>
</dbReference>
<sequence length="28" mass="3370">MHYTKWTKIILYYLHDSLTIEGDQSTVI</sequence>
<organism evidence="1">
    <name type="scientific">Arundo donax</name>
    <name type="common">Giant reed</name>
    <name type="synonym">Donax arundinaceus</name>
    <dbReference type="NCBI Taxonomy" id="35708"/>
    <lineage>
        <taxon>Eukaryota</taxon>
        <taxon>Viridiplantae</taxon>
        <taxon>Streptophyta</taxon>
        <taxon>Embryophyta</taxon>
        <taxon>Tracheophyta</taxon>
        <taxon>Spermatophyta</taxon>
        <taxon>Magnoliopsida</taxon>
        <taxon>Liliopsida</taxon>
        <taxon>Poales</taxon>
        <taxon>Poaceae</taxon>
        <taxon>PACMAD clade</taxon>
        <taxon>Arundinoideae</taxon>
        <taxon>Arundineae</taxon>
        <taxon>Arundo</taxon>
    </lineage>
</organism>
<proteinExistence type="predicted"/>
<dbReference type="AlphaFoldDB" id="A0A0A9B3I3"/>
<evidence type="ECO:0000313" key="1">
    <source>
        <dbReference type="EMBL" id="JAD55720.1"/>
    </source>
</evidence>